<evidence type="ECO:0000313" key="7">
    <source>
        <dbReference type="Proteomes" id="UP001434883"/>
    </source>
</evidence>
<dbReference type="PROSITE" id="PS50877">
    <property type="entry name" value="GOLOCO"/>
    <property type="match status" value="1"/>
</dbReference>
<keyword evidence="7" id="KW-1185">Reference proteome</keyword>
<dbReference type="PANTHER" id="PTHR45945">
    <property type="entry name" value="REGULATOR OF G-PROTEIN SIGNALING LOCO"/>
    <property type="match status" value="1"/>
</dbReference>
<dbReference type="SUPFAM" id="SSF48097">
    <property type="entry name" value="Regulator of G-protein signaling, RGS"/>
    <property type="match status" value="1"/>
</dbReference>
<evidence type="ECO:0000259" key="5">
    <source>
        <dbReference type="PROSITE" id="PS50898"/>
    </source>
</evidence>
<dbReference type="Gene3D" id="3.10.20.90">
    <property type="entry name" value="Phosphatidylinositol 3-kinase Catalytic Subunit, Chain A, domain 1"/>
    <property type="match status" value="1"/>
</dbReference>
<dbReference type="SUPFAM" id="SSF54236">
    <property type="entry name" value="Ubiquitin-like"/>
    <property type="match status" value="1"/>
</dbReference>
<evidence type="ECO:0000256" key="4">
    <source>
        <dbReference type="SAM" id="Phobius"/>
    </source>
</evidence>
<sequence length="314" mass="34744">MNCNALGIPVGHMAVWLQLIAAEDRLVFMSQKQKLSHACGPIYLLLFLYQIFKLMKMDSYRRFVRSPLYQRCTLASVEGIHLPQLSTEPVSIGSWEDMVNRSPPSPLKESNMSIKSTSSVELGSLCRQMEVSTFSAGIGSRMGMEGGYCCVYLPDGSASLAPTRNGQPIKDMLASLCEKRGFPLKDVIIYLHGKDKVGSDELVNLNCSVYRLANKKIRLDKAKGFLDMLTRAQCCRVEDQRGLLTKEQLEIPLFLQVSSDQGQNTGEPSTTSSSTSDSKTESEDNKCTSAEAKKSEEDSEAPKSESKDLRETTV</sequence>
<dbReference type="InterPro" id="IPR003116">
    <property type="entry name" value="RBD_dom"/>
</dbReference>
<accession>A0ABV0QUR5</accession>
<comment type="caution">
    <text evidence="6">The sequence shown here is derived from an EMBL/GenBank/DDBJ whole genome shotgun (WGS) entry which is preliminary data.</text>
</comment>
<evidence type="ECO:0000256" key="1">
    <source>
        <dbReference type="ARBA" id="ARBA00004496"/>
    </source>
</evidence>
<organism evidence="6 7">
    <name type="scientific">Xenoophorus captivus</name>
    <dbReference type="NCBI Taxonomy" id="1517983"/>
    <lineage>
        <taxon>Eukaryota</taxon>
        <taxon>Metazoa</taxon>
        <taxon>Chordata</taxon>
        <taxon>Craniata</taxon>
        <taxon>Vertebrata</taxon>
        <taxon>Euteleostomi</taxon>
        <taxon>Actinopterygii</taxon>
        <taxon>Neopterygii</taxon>
        <taxon>Teleostei</taxon>
        <taxon>Neoteleostei</taxon>
        <taxon>Acanthomorphata</taxon>
        <taxon>Ovalentaria</taxon>
        <taxon>Atherinomorphae</taxon>
        <taxon>Cyprinodontiformes</taxon>
        <taxon>Goodeidae</taxon>
        <taxon>Xenoophorus</taxon>
    </lineage>
</organism>
<dbReference type="InterPro" id="IPR036305">
    <property type="entry name" value="RGS_sf"/>
</dbReference>
<keyword evidence="4" id="KW-0472">Membrane</keyword>
<dbReference type="InterPro" id="IPR029071">
    <property type="entry name" value="Ubiquitin-like_domsf"/>
</dbReference>
<evidence type="ECO:0000256" key="2">
    <source>
        <dbReference type="ARBA" id="ARBA00022490"/>
    </source>
</evidence>
<comment type="subcellular location">
    <subcellularLocation>
        <location evidence="1">Cytoplasm</location>
    </subcellularLocation>
</comment>
<keyword evidence="4" id="KW-0812">Transmembrane</keyword>
<name>A0ABV0QUR5_9TELE</name>
<feature type="compositionally biased region" description="Basic and acidic residues" evidence="3">
    <location>
        <begin position="278"/>
        <end position="314"/>
    </location>
</feature>
<keyword evidence="4" id="KW-1133">Transmembrane helix</keyword>
<feature type="domain" description="RBD" evidence="5">
    <location>
        <begin position="147"/>
        <end position="222"/>
    </location>
</feature>
<evidence type="ECO:0000313" key="6">
    <source>
        <dbReference type="EMBL" id="MEQ2199578.1"/>
    </source>
</evidence>
<keyword evidence="2" id="KW-0963">Cytoplasm</keyword>
<reference evidence="6 7" key="1">
    <citation type="submission" date="2021-06" db="EMBL/GenBank/DDBJ databases">
        <authorList>
            <person name="Palmer J.M."/>
        </authorList>
    </citation>
    <scope>NUCLEOTIDE SEQUENCE [LARGE SCALE GENOMIC DNA]</scope>
    <source>
        <strain evidence="6 7">XC_2019</strain>
        <tissue evidence="6">Muscle</tissue>
    </source>
</reference>
<gene>
    <name evidence="6" type="ORF">XENOCAPTIV_003731</name>
</gene>
<dbReference type="InterPro" id="IPR003109">
    <property type="entry name" value="GoLoco_motif"/>
</dbReference>
<feature type="transmembrane region" description="Helical" evidence="4">
    <location>
        <begin position="35"/>
        <end position="52"/>
    </location>
</feature>
<dbReference type="SMART" id="SM00455">
    <property type="entry name" value="RBD"/>
    <property type="match status" value="1"/>
</dbReference>
<feature type="compositionally biased region" description="Polar residues" evidence="3">
    <location>
        <begin position="256"/>
        <end position="268"/>
    </location>
</feature>
<dbReference type="InterPro" id="IPR046995">
    <property type="entry name" value="RGS10/12/14-like"/>
</dbReference>
<dbReference type="Proteomes" id="UP001434883">
    <property type="component" value="Unassembled WGS sequence"/>
</dbReference>
<evidence type="ECO:0000256" key="3">
    <source>
        <dbReference type="SAM" id="MobiDB-lite"/>
    </source>
</evidence>
<feature type="region of interest" description="Disordered" evidence="3">
    <location>
        <begin position="256"/>
        <end position="314"/>
    </location>
</feature>
<dbReference type="Pfam" id="PF02196">
    <property type="entry name" value="RBD"/>
    <property type="match status" value="1"/>
</dbReference>
<protein>
    <recommendedName>
        <fullName evidence="5">RBD domain-containing protein</fullName>
    </recommendedName>
</protein>
<dbReference type="PANTHER" id="PTHR45945:SF2">
    <property type="entry name" value="REGULATOR OF G-PROTEIN SIGNALING 14"/>
    <property type="match status" value="1"/>
</dbReference>
<dbReference type="Gene3D" id="1.10.196.10">
    <property type="match status" value="1"/>
</dbReference>
<dbReference type="PROSITE" id="PS50898">
    <property type="entry name" value="RBD"/>
    <property type="match status" value="1"/>
</dbReference>
<proteinExistence type="predicted"/>
<dbReference type="InterPro" id="IPR044926">
    <property type="entry name" value="RGS_subdomain_2"/>
</dbReference>
<dbReference type="InterPro" id="IPR024066">
    <property type="entry name" value="RGS_subdom1/3"/>
</dbReference>
<dbReference type="Gene3D" id="1.10.167.10">
    <property type="entry name" value="Regulator of G-protein Signalling 4, domain 2"/>
    <property type="match status" value="1"/>
</dbReference>
<dbReference type="EMBL" id="JAHRIN010025346">
    <property type="protein sequence ID" value="MEQ2199578.1"/>
    <property type="molecule type" value="Genomic_DNA"/>
</dbReference>